<proteinExistence type="predicted"/>
<dbReference type="Gene3D" id="1.10.1220.10">
    <property type="entry name" value="Met repressor-like"/>
    <property type="match status" value="1"/>
</dbReference>
<dbReference type="AlphaFoldDB" id="A0A7T0LM84"/>
<dbReference type="GO" id="GO:0006355">
    <property type="term" value="P:regulation of DNA-templated transcription"/>
    <property type="evidence" value="ECO:0007669"/>
    <property type="project" value="InterPro"/>
</dbReference>
<dbReference type="KEGG" id="arep:ID810_03420"/>
<name>A0A7T0LM84_9ACTO</name>
<organism evidence="1 2">
    <name type="scientific">Actinomyces respiraculi</name>
    <dbReference type="NCBI Taxonomy" id="2744574"/>
    <lineage>
        <taxon>Bacteria</taxon>
        <taxon>Bacillati</taxon>
        <taxon>Actinomycetota</taxon>
        <taxon>Actinomycetes</taxon>
        <taxon>Actinomycetales</taxon>
        <taxon>Actinomycetaceae</taxon>
        <taxon>Actinomyces</taxon>
    </lineage>
</organism>
<gene>
    <name evidence="1" type="ORF">ID810_03420</name>
</gene>
<evidence type="ECO:0000313" key="1">
    <source>
        <dbReference type="EMBL" id="QPL06011.1"/>
    </source>
</evidence>
<dbReference type="Proteomes" id="UP000594637">
    <property type="component" value="Chromosome"/>
</dbReference>
<dbReference type="InterPro" id="IPR013321">
    <property type="entry name" value="Arc_rbn_hlx_hlx"/>
</dbReference>
<protein>
    <submittedName>
        <fullName evidence="1">Gamma-glutamyltransferase</fullName>
    </submittedName>
</protein>
<dbReference type="CDD" id="cd22231">
    <property type="entry name" value="RHH_NikR_HicB-like"/>
    <property type="match status" value="1"/>
</dbReference>
<sequence length="113" mass="12381">MSNNHTFTEAEQAYYDQLDEDVTAGRIPIIGRGTPRGGSRISDDELDAILQGRPNLGHDHATGRGRSPRRQVRLPEHTNNALDAYSAKHNTTASAVIRDALEAYLSRRTTPGA</sequence>
<dbReference type="RefSeq" id="WP_166855150.1">
    <property type="nucleotide sequence ID" value="NZ_CP063989.1"/>
</dbReference>
<accession>A0A7T0LM84</accession>
<dbReference type="GO" id="GO:0016740">
    <property type="term" value="F:transferase activity"/>
    <property type="evidence" value="ECO:0007669"/>
    <property type="project" value="UniProtKB-KW"/>
</dbReference>
<dbReference type="EMBL" id="CP063989">
    <property type="protein sequence ID" value="QPL06011.1"/>
    <property type="molecule type" value="Genomic_DNA"/>
</dbReference>
<reference evidence="1 2" key="1">
    <citation type="submission" date="2020-11" db="EMBL/GenBank/DDBJ databases">
        <title>Actinomyces sp. ZJ750.</title>
        <authorList>
            <person name="Zhou J."/>
        </authorList>
    </citation>
    <scope>NUCLEOTIDE SEQUENCE [LARGE SCALE GENOMIC DNA]</scope>
    <source>
        <strain evidence="1 2">ZJ750</strain>
    </source>
</reference>
<keyword evidence="2" id="KW-1185">Reference proteome</keyword>
<keyword evidence="1" id="KW-0808">Transferase</keyword>
<evidence type="ECO:0000313" key="2">
    <source>
        <dbReference type="Proteomes" id="UP000594637"/>
    </source>
</evidence>